<dbReference type="GO" id="GO:0009366">
    <property type="term" value="C:enterobactin synthetase complex"/>
    <property type="evidence" value="ECO:0007669"/>
    <property type="project" value="TreeGrafter"/>
</dbReference>
<dbReference type="SUPFAM" id="SSF47336">
    <property type="entry name" value="ACP-like"/>
    <property type="match status" value="1"/>
</dbReference>
<dbReference type="InterPro" id="IPR009081">
    <property type="entry name" value="PP-bd_ACP"/>
</dbReference>
<dbReference type="Gene3D" id="3.40.50.1820">
    <property type="entry name" value="alpha/beta hydrolase"/>
    <property type="match status" value="1"/>
</dbReference>
<dbReference type="FunFam" id="3.40.50.12780:FF:000012">
    <property type="entry name" value="Non-ribosomal peptide synthetase"/>
    <property type="match status" value="1"/>
</dbReference>
<dbReference type="PROSITE" id="PS50075">
    <property type="entry name" value="CARRIER"/>
    <property type="match status" value="1"/>
</dbReference>
<keyword evidence="2" id="KW-0597">Phosphoprotein</keyword>
<reference evidence="5 7" key="2">
    <citation type="submission" date="2021-01" db="EMBL/GenBank/DDBJ databases">
        <title>Biogeographic distribution of Paracoccus.</title>
        <authorList>
            <person name="Hollensteiner J."/>
            <person name="Leineberger J."/>
            <person name="Brinkhoff T."/>
            <person name="Daniel R."/>
        </authorList>
    </citation>
    <scope>NUCLEOTIDE SEQUENCE [LARGE SCALE GENOMIC DNA]</scope>
    <source>
        <strain evidence="5 7">DSM 18447</strain>
    </source>
</reference>
<dbReference type="Gene3D" id="3.30.559.30">
    <property type="entry name" value="Nonribosomal peptide synthetase, condensation domain"/>
    <property type="match status" value="1"/>
</dbReference>
<dbReference type="InterPro" id="IPR020845">
    <property type="entry name" value="AMP-binding_CS"/>
</dbReference>
<keyword evidence="7" id="KW-1185">Reference proteome</keyword>
<dbReference type="SUPFAM" id="SSF53474">
    <property type="entry name" value="alpha/beta-Hydrolases"/>
    <property type="match status" value="1"/>
</dbReference>
<evidence type="ECO:0000313" key="5">
    <source>
        <dbReference type="EMBL" id="WCR02985.1"/>
    </source>
</evidence>
<dbReference type="EMBL" id="FTOU01000028">
    <property type="protein sequence ID" value="SIT16254.1"/>
    <property type="molecule type" value="Genomic_DNA"/>
</dbReference>
<dbReference type="InterPro" id="IPR010071">
    <property type="entry name" value="AA_adenyl_dom"/>
</dbReference>
<dbReference type="InterPro" id="IPR020802">
    <property type="entry name" value="TesA-like"/>
</dbReference>
<dbReference type="InterPro" id="IPR045851">
    <property type="entry name" value="AMP-bd_C_sf"/>
</dbReference>
<dbReference type="Gene3D" id="3.30.559.10">
    <property type="entry name" value="Chloramphenicol acetyltransferase-like domain"/>
    <property type="match status" value="1"/>
</dbReference>
<evidence type="ECO:0000256" key="1">
    <source>
        <dbReference type="ARBA" id="ARBA00022450"/>
    </source>
</evidence>
<dbReference type="GO" id="GO:0072330">
    <property type="term" value="P:monocarboxylic acid biosynthetic process"/>
    <property type="evidence" value="ECO:0007669"/>
    <property type="project" value="UniProtKB-ARBA"/>
</dbReference>
<reference evidence="4 6" key="1">
    <citation type="submission" date="2017-01" db="EMBL/GenBank/DDBJ databases">
        <authorList>
            <person name="Varghese N."/>
            <person name="Submissions S."/>
        </authorList>
    </citation>
    <scope>NUCLEOTIDE SEQUENCE [LARGE SCALE GENOMIC DNA]</scope>
    <source>
        <strain evidence="4 6">DSM 18447</strain>
    </source>
</reference>
<dbReference type="Gene3D" id="3.40.50.980">
    <property type="match status" value="2"/>
</dbReference>
<dbReference type="GO" id="GO:0047527">
    <property type="term" value="F:2,3-dihydroxybenzoate-serine ligase activity"/>
    <property type="evidence" value="ECO:0007669"/>
    <property type="project" value="TreeGrafter"/>
</dbReference>
<feature type="domain" description="Carrier" evidence="3">
    <location>
        <begin position="972"/>
        <end position="1047"/>
    </location>
</feature>
<gene>
    <name evidence="5" type="ORF">JHX88_19650</name>
    <name evidence="4" type="ORF">SAMN05421772_1283</name>
</gene>
<accession>A0AA46A7Q0</accession>
<dbReference type="GO" id="GO:0031177">
    <property type="term" value="F:phosphopantetheine binding"/>
    <property type="evidence" value="ECO:0007669"/>
    <property type="project" value="InterPro"/>
</dbReference>
<dbReference type="InterPro" id="IPR036736">
    <property type="entry name" value="ACP-like_sf"/>
</dbReference>
<dbReference type="Gene3D" id="3.30.300.30">
    <property type="match status" value="1"/>
</dbReference>
<dbReference type="NCBIfam" id="TIGR01733">
    <property type="entry name" value="AA-adenyl-dom"/>
    <property type="match status" value="1"/>
</dbReference>
<dbReference type="CDD" id="cd12116">
    <property type="entry name" value="A_NRPS_Ta1_like"/>
    <property type="match status" value="1"/>
</dbReference>
<dbReference type="RefSeq" id="WP_084203330.1">
    <property type="nucleotide sequence ID" value="NZ_CP067140.1"/>
</dbReference>
<dbReference type="PANTHER" id="PTHR45527">
    <property type="entry name" value="NONRIBOSOMAL PEPTIDE SYNTHETASE"/>
    <property type="match status" value="1"/>
</dbReference>
<dbReference type="GO" id="GO:0043041">
    <property type="term" value="P:amino acid activation for nonribosomal peptide biosynthetic process"/>
    <property type="evidence" value="ECO:0007669"/>
    <property type="project" value="TreeGrafter"/>
</dbReference>
<dbReference type="PROSITE" id="PS00455">
    <property type="entry name" value="AMP_BINDING"/>
    <property type="match status" value="1"/>
</dbReference>
<dbReference type="InterPro" id="IPR001031">
    <property type="entry name" value="Thioesterase"/>
</dbReference>
<sequence>MDIDSELKPRLSNGGAEAQIPALPLAKAQQGLWIGQKIGPADAVFNLAEYTEISGALDCETFLSALYSVTSEVEATRIRVIDTPDGPYQTILPEYDHRLPFLDFSAQANAKERAVAWMEEELHRPVDLRNDPLWFSALFRVGAEQYFWYHRCHHVAIDGFTGGMITRRLAAVYTAMMEYRAVEAPDFLSLSAQREAEQSYRNSARYNMDRRYWLDEMRDLPPPVSLATRRSAVRAGGLLRASLMLEEGEVQMLRAIARDASASLPQVITALIALYVHRTTGAGDLVLGMPVSARPRRDLRRIPGMMANAVALRMQIDHDSSLSGLISQVARVLRTALRHQQYRYEDLRRDLGLIAANQQISWVGVNIEPFDYNLNFGGLQGRTHNLSNGTVEDLTFFAYDRGDGRGLRIDLDANRALYSMEELEAHVARLHLLIQQLVANPDLPVGTAELLAPEERARILTQWNDTATELPEVPWLTLFEERCAATPDAVAVEDRAGVLSYAALDAQANRLARLLQARGVSTGDIVAVALPRDRLMPLTLMAVQRARAVYLPLDPEAPPARNATILDDAAPVLRLATRNTVDALDGRETVLLDEVDLDECPGSPLAGTVSADAPAYVIYTSGSTGVPKGVIVPHRALTNLLVAMREAVGFGAADRMLATTTLAFDIAALELFLPLITGGTLIVAPRNVARDPDRLASAITDSGATVMQATPSHWQGLMSWQPEVVRGLTVLTGGETLPAALAQQLHAHAHRVINLYGPTETTIWSTIHEIGPEDLDAPPIGRPLANTQAYVLDRAMRPIPPGGVGDLYIGGAGVARGYHRRPELTEERFVSHPFGAGRIYATGDRASWRADGVLEYHGRDDLQVKIRGYRVELGEVEVALEAIVHPAQVVVRACARESGTVALAAYVAAPDMPDSTVLRRALARRLPDYMIPAAFVRMDALPLNPNGKIDRAALPDAFEGQAATETARAAEEPRTDLERQLVRLWQDVLGTEHVGIHDDFFDLGGDSLLGTGMLLQLREMTGSRVPLAAIFEATTIAQIAERLDSRVDHDPFDTVITLREGAANGPTVFCLHPVLGLAWGYSALLSHLRPGISVHGLQAPGVGDGSLPGSIEEMADIQLRAIRDIQDTGPYHLMGWSMGGLLAHRIAERLEASGAEVASLTILDAYPFVDGDHGAETAQIHATLEFLGFGAVEEARMPTDMAELTQFLCQAYDVYAHPLLDVTRESPDVVIARLRGVIENNLAIARRYRPGRTRASMTFLRATHGGSAGLDRLLHHTPEIWRDRVGDLVVHDLACHHQDMLDPAHAAVVARHMERQLA</sequence>
<dbReference type="Pfam" id="PF00550">
    <property type="entry name" value="PP-binding"/>
    <property type="match status" value="1"/>
</dbReference>
<dbReference type="SUPFAM" id="SSF56801">
    <property type="entry name" value="Acetyl-CoA synthetase-like"/>
    <property type="match status" value="1"/>
</dbReference>
<dbReference type="InterPro" id="IPR000873">
    <property type="entry name" value="AMP-dep_synth/lig_dom"/>
</dbReference>
<evidence type="ECO:0000313" key="6">
    <source>
        <dbReference type="Proteomes" id="UP000186216"/>
    </source>
</evidence>
<evidence type="ECO:0000256" key="2">
    <source>
        <dbReference type="ARBA" id="ARBA00022553"/>
    </source>
</evidence>
<dbReference type="InterPro" id="IPR029058">
    <property type="entry name" value="AB_hydrolase_fold"/>
</dbReference>
<dbReference type="EMBL" id="CP067140">
    <property type="protein sequence ID" value="WCR02985.1"/>
    <property type="molecule type" value="Genomic_DNA"/>
</dbReference>
<evidence type="ECO:0000313" key="7">
    <source>
        <dbReference type="Proteomes" id="UP001215549"/>
    </source>
</evidence>
<dbReference type="Proteomes" id="UP001215549">
    <property type="component" value="Chromosome"/>
</dbReference>
<dbReference type="GO" id="GO:0009239">
    <property type="term" value="P:enterobactin biosynthetic process"/>
    <property type="evidence" value="ECO:0007669"/>
    <property type="project" value="TreeGrafter"/>
</dbReference>
<organism evidence="4 6">
    <name type="scientific">Paracoccus saliphilus</name>
    <dbReference type="NCBI Taxonomy" id="405559"/>
    <lineage>
        <taxon>Bacteria</taxon>
        <taxon>Pseudomonadati</taxon>
        <taxon>Pseudomonadota</taxon>
        <taxon>Alphaproteobacteria</taxon>
        <taxon>Rhodobacterales</taxon>
        <taxon>Paracoccaceae</taxon>
        <taxon>Paracoccus</taxon>
    </lineage>
</organism>
<dbReference type="SUPFAM" id="SSF52777">
    <property type="entry name" value="CoA-dependent acyltransferases"/>
    <property type="match status" value="2"/>
</dbReference>
<dbReference type="SMART" id="SM00824">
    <property type="entry name" value="PKS_TE"/>
    <property type="match status" value="1"/>
</dbReference>
<evidence type="ECO:0000313" key="4">
    <source>
        <dbReference type="EMBL" id="SIT16254.1"/>
    </source>
</evidence>
<dbReference type="InterPro" id="IPR020806">
    <property type="entry name" value="PKS_PP-bd"/>
</dbReference>
<dbReference type="InterPro" id="IPR023213">
    <property type="entry name" value="CAT-like_dom_sf"/>
</dbReference>
<dbReference type="Pfam" id="PF00975">
    <property type="entry name" value="Thioesterase"/>
    <property type="match status" value="1"/>
</dbReference>
<dbReference type="PANTHER" id="PTHR45527:SF1">
    <property type="entry name" value="FATTY ACID SYNTHASE"/>
    <property type="match status" value="1"/>
</dbReference>
<dbReference type="Proteomes" id="UP000186216">
    <property type="component" value="Unassembled WGS sequence"/>
</dbReference>
<keyword evidence="1" id="KW-0596">Phosphopantetheine</keyword>
<protein>
    <submittedName>
        <fullName evidence="4">Enterobactin synthetase component F</fullName>
    </submittedName>
    <submittedName>
        <fullName evidence="5">Non-ribosomal peptide synthetase</fullName>
    </submittedName>
</protein>
<dbReference type="GO" id="GO:0005829">
    <property type="term" value="C:cytosol"/>
    <property type="evidence" value="ECO:0007669"/>
    <property type="project" value="TreeGrafter"/>
</dbReference>
<dbReference type="Pfam" id="PF00501">
    <property type="entry name" value="AMP-binding"/>
    <property type="match status" value="1"/>
</dbReference>
<name>A0AA46A7Q0_9RHOB</name>
<proteinExistence type="predicted"/>
<dbReference type="Pfam" id="PF00668">
    <property type="entry name" value="Condensation"/>
    <property type="match status" value="1"/>
</dbReference>
<dbReference type="SMART" id="SM00823">
    <property type="entry name" value="PKS_PP"/>
    <property type="match status" value="1"/>
</dbReference>
<evidence type="ECO:0000259" key="3">
    <source>
        <dbReference type="PROSITE" id="PS50075"/>
    </source>
</evidence>
<dbReference type="FunFam" id="1.10.1200.10:FF:000016">
    <property type="entry name" value="Non-ribosomal peptide synthase"/>
    <property type="match status" value="1"/>
</dbReference>
<dbReference type="FunFam" id="2.30.38.10:FF:000001">
    <property type="entry name" value="Non-ribosomal peptide synthetase PvdI"/>
    <property type="match status" value="1"/>
</dbReference>
<dbReference type="InterPro" id="IPR001242">
    <property type="entry name" value="Condensation_dom"/>
</dbReference>
<dbReference type="Gene3D" id="2.30.38.10">
    <property type="entry name" value="Luciferase, Domain 3"/>
    <property type="match status" value="1"/>
</dbReference>